<evidence type="ECO:0000256" key="15">
    <source>
        <dbReference type="HAMAP-Rule" id="MF_00104"/>
    </source>
</evidence>
<dbReference type="HAMAP" id="MF_00104">
    <property type="entry name" value="RNase_III"/>
    <property type="match status" value="1"/>
</dbReference>
<dbReference type="GO" id="GO:0006364">
    <property type="term" value="P:rRNA processing"/>
    <property type="evidence" value="ECO:0007669"/>
    <property type="project" value="UniProtKB-UniRule"/>
</dbReference>
<dbReference type="InterPro" id="IPR036389">
    <property type="entry name" value="RNase_III_sf"/>
</dbReference>
<dbReference type="PROSITE" id="PS50137">
    <property type="entry name" value="DS_RBD"/>
    <property type="match status" value="1"/>
</dbReference>
<keyword evidence="10 15" id="KW-0479">Metal-binding</keyword>
<dbReference type="OrthoDB" id="9805026at2"/>
<comment type="function">
    <text evidence="15">Digests double-stranded RNA. Involved in the processing of primary rRNA transcript to yield the immediate precursors to the large and small rRNAs (23S and 16S). Processes some mRNAs, and tRNAs when they are encoded in the rRNA operon. Processes pre-crRNA and tracrRNA of type II CRISPR loci if present in the organism.</text>
</comment>
<evidence type="ECO:0000256" key="8">
    <source>
        <dbReference type="ARBA" id="ARBA00022694"/>
    </source>
</evidence>
<evidence type="ECO:0000256" key="2">
    <source>
        <dbReference type="ARBA" id="ARBA00004496"/>
    </source>
</evidence>
<evidence type="ECO:0000259" key="17">
    <source>
        <dbReference type="PROSITE" id="PS50142"/>
    </source>
</evidence>
<keyword evidence="11 15" id="KW-0255">Endonuclease</keyword>
<dbReference type="AlphaFoldDB" id="A0A1B4XG84"/>
<keyword evidence="6 15" id="KW-0698">rRNA processing</keyword>
<dbReference type="GO" id="GO:0008033">
    <property type="term" value="P:tRNA processing"/>
    <property type="evidence" value="ECO:0007669"/>
    <property type="project" value="UniProtKB-KW"/>
</dbReference>
<comment type="similarity">
    <text evidence="3">Belongs to the ribonuclease III family.</text>
</comment>
<evidence type="ECO:0000256" key="13">
    <source>
        <dbReference type="ARBA" id="ARBA00022842"/>
    </source>
</evidence>
<dbReference type="PROSITE" id="PS50142">
    <property type="entry name" value="RNASE_3_2"/>
    <property type="match status" value="1"/>
</dbReference>
<dbReference type="FunCoup" id="A0A1B4XG84">
    <property type="interactions" value="452"/>
</dbReference>
<keyword evidence="7 15" id="KW-0507">mRNA processing</keyword>
<protein>
    <recommendedName>
        <fullName evidence="15">Ribonuclease 3</fullName>
        <ecNumber evidence="15">3.1.26.3</ecNumber>
    </recommendedName>
    <alternativeName>
        <fullName evidence="15">Ribonuclease III</fullName>
        <shortName evidence="15">RNase III</shortName>
    </alternativeName>
</protein>
<keyword evidence="8 15" id="KW-0819">tRNA processing</keyword>
<evidence type="ECO:0000256" key="14">
    <source>
        <dbReference type="ARBA" id="ARBA00022884"/>
    </source>
</evidence>
<feature type="binding site" evidence="15">
    <location>
        <position position="118"/>
    </location>
    <ligand>
        <name>Mg(2+)</name>
        <dbReference type="ChEBI" id="CHEBI:18420"/>
    </ligand>
</feature>
<comment type="subcellular location">
    <subcellularLocation>
        <location evidence="2 15">Cytoplasm</location>
    </subcellularLocation>
</comment>
<feature type="active site" evidence="15">
    <location>
        <position position="118"/>
    </location>
</feature>
<feature type="binding site" evidence="15">
    <location>
        <position position="42"/>
    </location>
    <ligand>
        <name>Mg(2+)</name>
        <dbReference type="ChEBI" id="CHEBI:18420"/>
    </ligand>
</feature>
<dbReference type="SUPFAM" id="SSF69065">
    <property type="entry name" value="RNase III domain-like"/>
    <property type="match status" value="1"/>
</dbReference>
<evidence type="ECO:0000256" key="11">
    <source>
        <dbReference type="ARBA" id="ARBA00022759"/>
    </source>
</evidence>
<dbReference type="Gene3D" id="1.10.1520.10">
    <property type="entry name" value="Ribonuclease III domain"/>
    <property type="match status" value="1"/>
</dbReference>
<dbReference type="NCBIfam" id="TIGR02191">
    <property type="entry name" value="RNaseIII"/>
    <property type="match status" value="1"/>
</dbReference>
<keyword evidence="13 15" id="KW-0460">Magnesium</keyword>
<evidence type="ECO:0000256" key="7">
    <source>
        <dbReference type="ARBA" id="ARBA00022664"/>
    </source>
</evidence>
<evidence type="ECO:0000256" key="10">
    <source>
        <dbReference type="ARBA" id="ARBA00022723"/>
    </source>
</evidence>
<dbReference type="SUPFAM" id="SSF54768">
    <property type="entry name" value="dsRNA-binding domain-like"/>
    <property type="match status" value="1"/>
</dbReference>
<evidence type="ECO:0000259" key="16">
    <source>
        <dbReference type="PROSITE" id="PS50137"/>
    </source>
</evidence>
<accession>A0A1B4XG84</accession>
<dbReference type="InParanoid" id="A0A1B4XG84"/>
<feature type="active site" evidence="15">
    <location>
        <position position="46"/>
    </location>
</feature>
<dbReference type="GO" id="GO:0005737">
    <property type="term" value="C:cytoplasm"/>
    <property type="evidence" value="ECO:0007669"/>
    <property type="project" value="UniProtKB-SubCell"/>
</dbReference>
<evidence type="ECO:0000256" key="6">
    <source>
        <dbReference type="ARBA" id="ARBA00022552"/>
    </source>
</evidence>
<dbReference type="InterPro" id="IPR000999">
    <property type="entry name" value="RNase_III_dom"/>
</dbReference>
<proteinExistence type="inferred from homology"/>
<dbReference type="Pfam" id="PF14622">
    <property type="entry name" value="Ribonucleas_3_3"/>
    <property type="match status" value="1"/>
</dbReference>
<organism evidence="18 19">
    <name type="scientific">Sulfuricaulis limicola</name>
    <dbReference type="NCBI Taxonomy" id="1620215"/>
    <lineage>
        <taxon>Bacteria</taxon>
        <taxon>Pseudomonadati</taxon>
        <taxon>Pseudomonadota</taxon>
        <taxon>Gammaproteobacteria</taxon>
        <taxon>Acidiferrobacterales</taxon>
        <taxon>Acidiferrobacteraceae</taxon>
        <taxon>Sulfuricaulis</taxon>
    </lineage>
</organism>
<keyword evidence="9 15" id="KW-0540">Nuclease</keyword>
<dbReference type="Pfam" id="PF00035">
    <property type="entry name" value="dsrm"/>
    <property type="match status" value="1"/>
</dbReference>
<evidence type="ECO:0000256" key="3">
    <source>
        <dbReference type="ARBA" id="ARBA00010183"/>
    </source>
</evidence>
<feature type="domain" description="DRBM" evidence="16">
    <location>
        <begin position="156"/>
        <end position="226"/>
    </location>
</feature>
<comment type="catalytic activity">
    <reaction evidence="1 15">
        <text>Endonucleolytic cleavage to 5'-phosphomonoester.</text>
        <dbReference type="EC" id="3.1.26.3"/>
    </reaction>
</comment>
<evidence type="ECO:0000256" key="9">
    <source>
        <dbReference type="ARBA" id="ARBA00022722"/>
    </source>
</evidence>
<gene>
    <name evidence="15" type="primary">rnc</name>
    <name evidence="18" type="ORF">SCL_1523</name>
</gene>
<dbReference type="FunFam" id="1.10.1520.10:FF:000001">
    <property type="entry name" value="Ribonuclease 3"/>
    <property type="match status" value="1"/>
</dbReference>
<dbReference type="GO" id="GO:0010468">
    <property type="term" value="P:regulation of gene expression"/>
    <property type="evidence" value="ECO:0007669"/>
    <property type="project" value="TreeGrafter"/>
</dbReference>
<dbReference type="SMART" id="SM00535">
    <property type="entry name" value="RIBOc"/>
    <property type="match status" value="1"/>
</dbReference>
<dbReference type="Gene3D" id="3.30.160.20">
    <property type="match status" value="1"/>
</dbReference>
<dbReference type="GO" id="GO:0003725">
    <property type="term" value="F:double-stranded RNA binding"/>
    <property type="evidence" value="ECO:0007669"/>
    <property type="project" value="TreeGrafter"/>
</dbReference>
<dbReference type="PROSITE" id="PS00517">
    <property type="entry name" value="RNASE_3_1"/>
    <property type="match status" value="1"/>
</dbReference>
<feature type="domain" description="RNase III" evidence="17">
    <location>
        <begin position="7"/>
        <end position="129"/>
    </location>
</feature>
<dbReference type="CDD" id="cd00593">
    <property type="entry name" value="RIBOc"/>
    <property type="match status" value="1"/>
</dbReference>
<name>A0A1B4XG84_9GAMM</name>
<dbReference type="InterPro" id="IPR014720">
    <property type="entry name" value="dsRBD_dom"/>
</dbReference>
<keyword evidence="5 15" id="KW-0963">Cytoplasm</keyword>
<evidence type="ECO:0000256" key="4">
    <source>
        <dbReference type="ARBA" id="ARBA00011738"/>
    </source>
</evidence>
<dbReference type="RefSeq" id="WP_096360638.1">
    <property type="nucleotide sequence ID" value="NZ_AP014879.1"/>
</dbReference>
<comment type="cofactor">
    <cofactor evidence="15">
        <name>Mg(2+)</name>
        <dbReference type="ChEBI" id="CHEBI:18420"/>
    </cofactor>
</comment>
<dbReference type="PANTHER" id="PTHR11207:SF0">
    <property type="entry name" value="RIBONUCLEASE 3"/>
    <property type="match status" value="1"/>
</dbReference>
<evidence type="ECO:0000313" key="18">
    <source>
        <dbReference type="EMBL" id="BAV33828.1"/>
    </source>
</evidence>
<dbReference type="Proteomes" id="UP000243180">
    <property type="component" value="Chromosome"/>
</dbReference>
<dbReference type="PANTHER" id="PTHR11207">
    <property type="entry name" value="RIBONUCLEASE III"/>
    <property type="match status" value="1"/>
</dbReference>
<dbReference type="CDD" id="cd10845">
    <property type="entry name" value="DSRM_RNAse_III_family"/>
    <property type="match status" value="1"/>
</dbReference>
<dbReference type="EMBL" id="AP014879">
    <property type="protein sequence ID" value="BAV33828.1"/>
    <property type="molecule type" value="Genomic_DNA"/>
</dbReference>
<dbReference type="GO" id="GO:0042802">
    <property type="term" value="F:identical protein binding"/>
    <property type="evidence" value="ECO:0007669"/>
    <property type="project" value="UniProtKB-ARBA"/>
</dbReference>
<reference evidence="18 19" key="1">
    <citation type="submission" date="2015-05" db="EMBL/GenBank/DDBJ databases">
        <title>Complete genome sequence of a sulfur-oxidizing gammaproteobacterium strain HA5.</title>
        <authorList>
            <person name="Miura A."/>
            <person name="Kojima H."/>
            <person name="Fukui M."/>
        </authorList>
    </citation>
    <scope>NUCLEOTIDE SEQUENCE [LARGE SCALE GENOMIC DNA]</scope>
    <source>
        <strain evidence="18 19">HA5</strain>
    </source>
</reference>
<keyword evidence="12 15" id="KW-0378">Hydrolase</keyword>
<sequence length="227" mass="25622">MAENKTPAELVRRLAYNFRRPELLERALTHRSKSAVNYERLEFLGDSVLGFAISSELYKCYPNLYEGELTRLRASLVKKETLAALAREIDLGNYLKLGEGELKSGGYDRDSILADALEAVFGAICRDASVEEATRVILHLYRDKLAQLDPHSIPKDPKTRLQEYLQKLSLPTPTYLVRDVTGEPHNQSFVVECHVSGLERPVQGEGNSRRHAEQQAAAHALELLHQR</sequence>
<dbReference type="GO" id="GO:0004525">
    <property type="term" value="F:ribonuclease III activity"/>
    <property type="evidence" value="ECO:0007669"/>
    <property type="project" value="UniProtKB-UniRule"/>
</dbReference>
<dbReference type="GO" id="GO:0019843">
    <property type="term" value="F:rRNA binding"/>
    <property type="evidence" value="ECO:0007669"/>
    <property type="project" value="UniProtKB-KW"/>
</dbReference>
<keyword evidence="14 15" id="KW-0694">RNA-binding</keyword>
<dbReference type="InterPro" id="IPR011907">
    <property type="entry name" value="RNase_III"/>
</dbReference>
<evidence type="ECO:0000256" key="5">
    <source>
        <dbReference type="ARBA" id="ARBA00022490"/>
    </source>
</evidence>
<keyword evidence="15" id="KW-0699">rRNA-binding</keyword>
<dbReference type="GO" id="GO:0006397">
    <property type="term" value="P:mRNA processing"/>
    <property type="evidence" value="ECO:0007669"/>
    <property type="project" value="UniProtKB-UniRule"/>
</dbReference>
<dbReference type="EC" id="3.1.26.3" evidence="15"/>
<evidence type="ECO:0000313" key="19">
    <source>
        <dbReference type="Proteomes" id="UP000243180"/>
    </source>
</evidence>
<dbReference type="SMART" id="SM00358">
    <property type="entry name" value="DSRM"/>
    <property type="match status" value="1"/>
</dbReference>
<evidence type="ECO:0000256" key="12">
    <source>
        <dbReference type="ARBA" id="ARBA00022801"/>
    </source>
</evidence>
<evidence type="ECO:0000256" key="1">
    <source>
        <dbReference type="ARBA" id="ARBA00000109"/>
    </source>
</evidence>
<keyword evidence="19" id="KW-1185">Reference proteome</keyword>
<comment type="subunit">
    <text evidence="4 15">Homodimer.</text>
</comment>
<dbReference type="FunFam" id="3.30.160.20:FF:000003">
    <property type="entry name" value="Ribonuclease 3"/>
    <property type="match status" value="1"/>
</dbReference>
<dbReference type="GO" id="GO:0046872">
    <property type="term" value="F:metal ion binding"/>
    <property type="evidence" value="ECO:0007669"/>
    <property type="project" value="UniProtKB-KW"/>
</dbReference>
<dbReference type="KEGG" id="slim:SCL_1523"/>
<feature type="binding site" evidence="15">
    <location>
        <position position="115"/>
    </location>
    <ligand>
        <name>Mg(2+)</name>
        <dbReference type="ChEBI" id="CHEBI:18420"/>
    </ligand>
</feature>